<dbReference type="Proteomes" id="UP000836402">
    <property type="component" value="Unassembled WGS sequence"/>
</dbReference>
<dbReference type="InterPro" id="IPR037103">
    <property type="entry name" value="Tubulin/FtsZ-like_C"/>
</dbReference>
<dbReference type="AlphaFoldDB" id="A0A177VAC1"/>
<dbReference type="Gene3D" id="1.10.287.600">
    <property type="entry name" value="Helix hairpin bin"/>
    <property type="match status" value="1"/>
</dbReference>
<dbReference type="InterPro" id="IPR017975">
    <property type="entry name" value="Tubulin_CS"/>
</dbReference>
<dbReference type="GO" id="GO:0007020">
    <property type="term" value="P:microtubule nucleation"/>
    <property type="evidence" value="ECO:0007669"/>
    <property type="project" value="InterPro"/>
</dbReference>
<accession>A0A177VAC1</accession>
<feature type="domain" description="Tubulin/FtsZ GTPase" evidence="10">
    <location>
        <begin position="51"/>
        <end position="250"/>
    </location>
</feature>
<evidence type="ECO:0000256" key="6">
    <source>
        <dbReference type="ARBA" id="ARBA00022741"/>
    </source>
</evidence>
<evidence type="ECO:0000313" key="15">
    <source>
        <dbReference type="Proteomes" id="UP000836402"/>
    </source>
</evidence>
<reference evidence="13" key="1">
    <citation type="submission" date="2016-04" db="EMBL/GenBank/DDBJ databases">
        <authorList>
            <person name="Nguyen H.D."/>
            <person name="Kesanakurti P."/>
            <person name="Cullis J."/>
            <person name="Levesque C.A."/>
            <person name="Hambleton S."/>
        </authorList>
    </citation>
    <scope>NUCLEOTIDE SEQUENCE</scope>
    <source>
        <strain evidence="13">DAOMC 238032</strain>
    </source>
</reference>
<evidence type="ECO:0000256" key="7">
    <source>
        <dbReference type="ARBA" id="ARBA00023134"/>
    </source>
</evidence>
<dbReference type="InterPro" id="IPR036525">
    <property type="entry name" value="Tubulin/FtsZ_GTPase_sf"/>
</dbReference>
<evidence type="ECO:0000256" key="5">
    <source>
        <dbReference type="ARBA" id="ARBA00022701"/>
    </source>
</evidence>
<evidence type="ECO:0000256" key="3">
    <source>
        <dbReference type="ARBA" id="ARBA00018848"/>
    </source>
</evidence>
<dbReference type="GO" id="GO:0000278">
    <property type="term" value="P:mitotic cell cycle"/>
    <property type="evidence" value="ECO:0007669"/>
    <property type="project" value="UniProtKB-ARBA"/>
</dbReference>
<dbReference type="Pfam" id="PF03953">
    <property type="entry name" value="Tubulin_C"/>
    <property type="match status" value="1"/>
</dbReference>
<comment type="function">
    <text evidence="9">Tubulin is the major constituent of microtubules, protein filaments consisting of alpha- and beta-tubulin heterodimers. Gamma-tubulin is a key component of the gamma-tubulin ring complex (gTuRC) which mediates microtubule nucleation. The gTuRC regulates the minus-end nucleation of alpha-beta tubulin heterodimers that grow into microtubule protafilaments, a critical step in centrosome duplication and spindle formation.</text>
</comment>
<evidence type="ECO:0000256" key="9">
    <source>
        <dbReference type="RuleBase" id="RU000352"/>
    </source>
</evidence>
<dbReference type="GO" id="GO:0031122">
    <property type="term" value="P:cytoplasmic microtubule organization"/>
    <property type="evidence" value="ECO:0007669"/>
    <property type="project" value="InterPro"/>
</dbReference>
<comment type="caution">
    <text evidence="13">The sequence shown here is derived from an EMBL/GenBank/DDBJ whole genome shotgun (WGS) entry which is preliminary data.</text>
</comment>
<organism evidence="13 14">
    <name type="scientific">Tilletia caries</name>
    <name type="common">wheat bunt fungus</name>
    <dbReference type="NCBI Taxonomy" id="13290"/>
    <lineage>
        <taxon>Eukaryota</taxon>
        <taxon>Fungi</taxon>
        <taxon>Dikarya</taxon>
        <taxon>Basidiomycota</taxon>
        <taxon>Ustilaginomycotina</taxon>
        <taxon>Exobasidiomycetes</taxon>
        <taxon>Tilletiales</taxon>
        <taxon>Tilletiaceae</taxon>
        <taxon>Tilletia</taxon>
    </lineage>
</organism>
<dbReference type="Pfam" id="PF00091">
    <property type="entry name" value="Tubulin"/>
    <property type="match status" value="1"/>
</dbReference>
<evidence type="ECO:0000313" key="12">
    <source>
        <dbReference type="EMBL" id="CAD6954415.1"/>
    </source>
</evidence>
<dbReference type="FunFam" id="3.30.1330.20:FF:000003">
    <property type="entry name" value="Tubulin gamma chain"/>
    <property type="match status" value="1"/>
</dbReference>
<dbReference type="EMBL" id="CAJHJG010006034">
    <property type="protein sequence ID" value="CAD6954415.1"/>
    <property type="molecule type" value="Genomic_DNA"/>
</dbReference>
<dbReference type="InterPro" id="IPR018316">
    <property type="entry name" value="Tubulin/FtsZ_2-layer-sand-dom"/>
</dbReference>
<comment type="similarity">
    <text evidence="2 9">Belongs to the tubulin family.</text>
</comment>
<dbReference type="GO" id="GO:0000930">
    <property type="term" value="C:gamma-tubulin complex"/>
    <property type="evidence" value="ECO:0007669"/>
    <property type="project" value="InterPro"/>
</dbReference>
<evidence type="ECO:0000259" key="11">
    <source>
        <dbReference type="SMART" id="SM00865"/>
    </source>
</evidence>
<evidence type="ECO:0000256" key="2">
    <source>
        <dbReference type="ARBA" id="ARBA00009636"/>
    </source>
</evidence>
<name>A0A177VAC1_9BASI</name>
<dbReference type="GO" id="GO:0005525">
    <property type="term" value="F:GTP binding"/>
    <property type="evidence" value="ECO:0007669"/>
    <property type="project" value="UniProtKB-UniRule"/>
</dbReference>
<dbReference type="CDD" id="cd02188">
    <property type="entry name" value="gamma_tubulin"/>
    <property type="match status" value="1"/>
</dbReference>
<reference evidence="13" key="2">
    <citation type="journal article" date="2019" name="IMA Fungus">
        <title>Genome sequencing and comparison of five Tilletia species to identify candidate genes for the detection of regulated species infecting wheat.</title>
        <authorList>
            <person name="Nguyen H.D.T."/>
            <person name="Sultana T."/>
            <person name="Kesanakurti P."/>
            <person name="Hambleton S."/>
        </authorList>
    </citation>
    <scope>NUCLEOTIDE SEQUENCE</scope>
    <source>
        <strain evidence="13">DAOMC 238032</strain>
    </source>
</reference>
<dbReference type="SMART" id="SM00865">
    <property type="entry name" value="Tubulin_C"/>
    <property type="match status" value="1"/>
</dbReference>
<dbReference type="Gene3D" id="3.30.1330.20">
    <property type="entry name" value="Tubulin/FtsZ, C-terminal domain"/>
    <property type="match status" value="1"/>
</dbReference>
<dbReference type="SMART" id="SM00864">
    <property type="entry name" value="Tubulin"/>
    <property type="match status" value="1"/>
</dbReference>
<dbReference type="PRINTS" id="PR01164">
    <property type="entry name" value="GAMMATUBULIN"/>
</dbReference>
<keyword evidence="6 9" id="KW-0547">Nucleotide-binding</keyword>
<dbReference type="Proteomes" id="UP000077671">
    <property type="component" value="Unassembled WGS sequence"/>
</dbReference>
<dbReference type="PROSITE" id="PS00227">
    <property type="entry name" value="TUBULIN"/>
    <property type="match status" value="1"/>
</dbReference>
<dbReference type="SUPFAM" id="SSF55307">
    <property type="entry name" value="Tubulin C-terminal domain-like"/>
    <property type="match status" value="1"/>
</dbReference>
<keyword evidence="5 9" id="KW-0493">Microtubule</keyword>
<dbReference type="InterPro" id="IPR003008">
    <property type="entry name" value="Tubulin_FtsZ_GTPase"/>
</dbReference>
<reference evidence="12" key="3">
    <citation type="submission" date="2020-10" db="EMBL/GenBank/DDBJ databases">
        <authorList>
            <person name="Sedaghatjoo S."/>
        </authorList>
    </citation>
    <scope>NUCLEOTIDE SEQUENCE</scope>
    <source>
        <strain evidence="12">AZH3</strain>
    </source>
</reference>
<dbReference type="SUPFAM" id="SSF52490">
    <property type="entry name" value="Tubulin nucleotide-binding domain-like"/>
    <property type="match status" value="1"/>
</dbReference>
<evidence type="ECO:0000256" key="1">
    <source>
        <dbReference type="ARBA" id="ARBA00004317"/>
    </source>
</evidence>
<keyword evidence="4" id="KW-0963">Cytoplasm</keyword>
<dbReference type="PRINTS" id="PR01161">
    <property type="entry name" value="TUBULIN"/>
</dbReference>
<dbReference type="InterPro" id="IPR002454">
    <property type="entry name" value="Gamma_tubulin"/>
</dbReference>
<feature type="domain" description="Tubulin/FtsZ 2-layer sandwich" evidence="11">
    <location>
        <begin position="252"/>
        <end position="399"/>
    </location>
</feature>
<proteinExistence type="inferred from homology"/>
<dbReference type="GO" id="GO:0005874">
    <property type="term" value="C:microtubule"/>
    <property type="evidence" value="ECO:0007669"/>
    <property type="project" value="UniProtKB-KW"/>
</dbReference>
<sequence>MPRELITIHAGQCGNQVGAQFWEHLCRDHGIAKDGTLEDFASDSASAGDRKDVFFYQADDDHYVPRAILVDLEPRVINSILSGPYKNLYNPENIYTSKTGGGAGNNWAAGYAAGEKIADELIEIIEREADGSDSLEGFMLLHSIAGGTGSGLGSFLLERLNDAYPKKLIQTYSVFPHSEETSDVVVQPYNSVLALKRLINNADSVVVLDNGALGRIAADRLHVQGTSYSQTNQLVSTVMGASTMTLRYPGYMNNDLVGMIASLVPTPRAHFLMTSYTPFTSDTIERGKSTMKTSVLDVMRRLLQPKNRMVSFSQNASKNACYISILNVIQGDDIDPRDVHKSLLRIRERQLANFIPWGPASIQVALTRRSPYSPVSHRVSGLMLANHTGMASLFKRTLDQFDRLKKRNAFVEMYKRESMFANDLSEFDDARETVAEVMAEYKAAEGADYITGGVDT</sequence>
<evidence type="ECO:0000259" key="10">
    <source>
        <dbReference type="SMART" id="SM00864"/>
    </source>
</evidence>
<evidence type="ECO:0000256" key="8">
    <source>
        <dbReference type="ARBA" id="ARBA00023212"/>
    </source>
</evidence>
<keyword evidence="7 9" id="KW-0342">GTP-binding</keyword>
<keyword evidence="15" id="KW-1185">Reference proteome</keyword>
<dbReference type="FunFam" id="3.40.50.1440:FF:000012">
    <property type="entry name" value="Tubulin gamma chain"/>
    <property type="match status" value="1"/>
</dbReference>
<gene>
    <name evidence="13" type="ORF">A4X03_0g622</name>
    <name evidence="12" type="ORF">JKIAZH3_G8655</name>
</gene>
<keyword evidence="8" id="KW-0206">Cytoskeleton</keyword>
<evidence type="ECO:0000256" key="4">
    <source>
        <dbReference type="ARBA" id="ARBA00022490"/>
    </source>
</evidence>
<dbReference type="InterPro" id="IPR000217">
    <property type="entry name" value="Tubulin"/>
</dbReference>
<dbReference type="InterPro" id="IPR023123">
    <property type="entry name" value="Tubulin_C"/>
</dbReference>
<comment type="subcellular location">
    <subcellularLocation>
        <location evidence="1">Cytoplasm</location>
        <location evidence="1">Cytoskeleton</location>
        <location evidence="1">Microtubule organizing center</location>
        <location evidence="1">Spindle pole body</location>
    </subcellularLocation>
</comment>
<dbReference type="EMBL" id="LWDD02000039">
    <property type="protein sequence ID" value="KAE8264903.1"/>
    <property type="molecule type" value="Genomic_DNA"/>
</dbReference>
<evidence type="ECO:0000313" key="14">
    <source>
        <dbReference type="Proteomes" id="UP000077671"/>
    </source>
</evidence>
<dbReference type="InterPro" id="IPR008280">
    <property type="entry name" value="Tub_FtsZ_C"/>
</dbReference>
<dbReference type="Gene3D" id="3.40.50.1440">
    <property type="entry name" value="Tubulin/FtsZ, GTPase domain"/>
    <property type="match status" value="1"/>
</dbReference>
<dbReference type="PANTHER" id="PTHR11588">
    <property type="entry name" value="TUBULIN"/>
    <property type="match status" value="1"/>
</dbReference>
<dbReference type="GO" id="GO:0005816">
    <property type="term" value="C:spindle pole body"/>
    <property type="evidence" value="ECO:0007669"/>
    <property type="project" value="UniProtKB-SubCell"/>
</dbReference>
<evidence type="ECO:0000313" key="13">
    <source>
        <dbReference type="EMBL" id="KAE8264903.1"/>
    </source>
</evidence>
<protein>
    <recommendedName>
        <fullName evidence="3 9">Tubulin gamma chain</fullName>
    </recommendedName>
</protein>
<dbReference type="FunFam" id="1.10.287.600:FF:000004">
    <property type="entry name" value="Tubulin gamma chain"/>
    <property type="match status" value="1"/>
</dbReference>